<dbReference type="AlphaFoldDB" id="A0AAV7S1F4"/>
<keyword evidence="3" id="KW-1185">Reference proteome</keyword>
<sequence length="119" mass="13285">MPVTDGQLKVDRGSEGSTDGPAVSTCTTNPEPGILQAIYDSIKQLQTETRSENRRARIATKRLQGTVRKVAKLCIEIEGKLNTMEERKLAVEADVEALREHCASQDEQLTDIMWKLEDQ</sequence>
<accession>A0AAV7S1F4</accession>
<reference evidence="2" key="1">
    <citation type="journal article" date="2022" name="bioRxiv">
        <title>Sequencing and chromosome-scale assembly of the giantPleurodeles waltlgenome.</title>
        <authorList>
            <person name="Brown T."/>
            <person name="Elewa A."/>
            <person name="Iarovenko S."/>
            <person name="Subramanian E."/>
            <person name="Araus A.J."/>
            <person name="Petzold A."/>
            <person name="Susuki M."/>
            <person name="Suzuki K.-i.T."/>
            <person name="Hayashi T."/>
            <person name="Toyoda A."/>
            <person name="Oliveira C."/>
            <person name="Osipova E."/>
            <person name="Leigh N.D."/>
            <person name="Simon A."/>
            <person name="Yun M.H."/>
        </authorList>
    </citation>
    <scope>NUCLEOTIDE SEQUENCE</scope>
    <source>
        <strain evidence="2">20211129_DDA</strain>
        <tissue evidence="2">Liver</tissue>
    </source>
</reference>
<gene>
    <name evidence="2" type="ORF">NDU88_010038</name>
</gene>
<protein>
    <submittedName>
        <fullName evidence="2">Uncharacterized protein</fullName>
    </submittedName>
</protein>
<comment type="caution">
    <text evidence="2">The sequence shown here is derived from an EMBL/GenBank/DDBJ whole genome shotgun (WGS) entry which is preliminary data.</text>
</comment>
<evidence type="ECO:0000313" key="2">
    <source>
        <dbReference type="EMBL" id="KAJ1157324.1"/>
    </source>
</evidence>
<dbReference type="EMBL" id="JANPWB010000009">
    <property type="protein sequence ID" value="KAJ1157324.1"/>
    <property type="molecule type" value="Genomic_DNA"/>
</dbReference>
<evidence type="ECO:0000256" key="1">
    <source>
        <dbReference type="SAM" id="MobiDB-lite"/>
    </source>
</evidence>
<proteinExistence type="predicted"/>
<evidence type="ECO:0000313" key="3">
    <source>
        <dbReference type="Proteomes" id="UP001066276"/>
    </source>
</evidence>
<name>A0AAV7S1F4_PLEWA</name>
<organism evidence="2 3">
    <name type="scientific">Pleurodeles waltl</name>
    <name type="common">Iberian ribbed newt</name>
    <dbReference type="NCBI Taxonomy" id="8319"/>
    <lineage>
        <taxon>Eukaryota</taxon>
        <taxon>Metazoa</taxon>
        <taxon>Chordata</taxon>
        <taxon>Craniata</taxon>
        <taxon>Vertebrata</taxon>
        <taxon>Euteleostomi</taxon>
        <taxon>Amphibia</taxon>
        <taxon>Batrachia</taxon>
        <taxon>Caudata</taxon>
        <taxon>Salamandroidea</taxon>
        <taxon>Salamandridae</taxon>
        <taxon>Pleurodelinae</taxon>
        <taxon>Pleurodeles</taxon>
    </lineage>
</organism>
<feature type="region of interest" description="Disordered" evidence="1">
    <location>
        <begin position="1"/>
        <end position="29"/>
    </location>
</feature>
<dbReference type="Proteomes" id="UP001066276">
    <property type="component" value="Chromosome 5"/>
</dbReference>